<dbReference type="STRING" id="665029.EAMY_1322"/>
<evidence type="ECO:0000313" key="3">
    <source>
        <dbReference type="Proteomes" id="UP000001841"/>
    </source>
</evidence>
<feature type="domain" description="OLD protein-like TOPRIM" evidence="1">
    <location>
        <begin position="409"/>
        <end position="473"/>
    </location>
</feature>
<dbReference type="Pfam" id="PF20469">
    <property type="entry name" value="OLD-like_TOPRIM"/>
    <property type="match status" value="1"/>
</dbReference>
<dbReference type="GO" id="GO:0006302">
    <property type="term" value="P:double-strand break repair"/>
    <property type="evidence" value="ECO:0007669"/>
    <property type="project" value="TreeGrafter"/>
</dbReference>
<dbReference type="Pfam" id="PF11398">
    <property type="entry name" value="DUF2813"/>
    <property type="match status" value="1"/>
</dbReference>
<dbReference type="SUPFAM" id="SSF52540">
    <property type="entry name" value="P-loop containing nucleoside triphosphate hydrolases"/>
    <property type="match status" value="1"/>
</dbReference>
<dbReference type="PANTHER" id="PTHR32182:SF19">
    <property type="entry name" value="HOMOLOGY WITH RECF PROTEIN"/>
    <property type="match status" value="1"/>
</dbReference>
<dbReference type="Gene3D" id="3.40.50.300">
    <property type="entry name" value="P-loop containing nucleotide triphosphate hydrolases"/>
    <property type="match status" value="1"/>
</dbReference>
<dbReference type="InterPro" id="IPR027417">
    <property type="entry name" value="P-loop_NTPase"/>
</dbReference>
<dbReference type="InterPro" id="IPR034139">
    <property type="entry name" value="TOPRIM_OLD"/>
</dbReference>
<dbReference type="EMBL" id="FN434113">
    <property type="protein sequence ID" value="CBA20272.1"/>
    <property type="molecule type" value="Genomic_DNA"/>
</dbReference>
<evidence type="ECO:0000313" key="2">
    <source>
        <dbReference type="EMBL" id="CBA20272.1"/>
    </source>
</evidence>
<reference evidence="2 3" key="1">
    <citation type="journal article" date="2010" name="Mol. Plant Microbe Interact.">
        <title>Complete genome sequence of the fire blight pathogen Erwinia amylovora CFBP 1430 and comparison to other Erwinia spp.</title>
        <authorList>
            <person name="Smits T.H."/>
            <person name="Rezzonico F."/>
            <person name="Kamber T."/>
            <person name="Blom J."/>
            <person name="Goesmann A."/>
            <person name="Frey J.E."/>
            <person name="Duffy B."/>
        </authorList>
    </citation>
    <scope>NUCLEOTIDE SEQUENCE [LARGE SCALE GENOMIC DNA]</scope>
    <source>
        <strain evidence="3">CFBP1430</strain>
    </source>
</reference>
<accession>D4I065</accession>
<proteinExistence type="predicted"/>
<dbReference type="GO" id="GO:0000731">
    <property type="term" value="P:DNA synthesis involved in DNA repair"/>
    <property type="evidence" value="ECO:0007669"/>
    <property type="project" value="TreeGrafter"/>
</dbReference>
<dbReference type="Proteomes" id="UP000001841">
    <property type="component" value="Chromosome"/>
</dbReference>
<gene>
    <name evidence="2" type="primary">ybjD</name>
    <name evidence="2" type="ordered locus">EAMY_1322</name>
</gene>
<organism evidence="2 3">
    <name type="scientific">Erwinia amylovora (strain CFBP1430)</name>
    <dbReference type="NCBI Taxonomy" id="665029"/>
    <lineage>
        <taxon>Bacteria</taxon>
        <taxon>Pseudomonadati</taxon>
        <taxon>Pseudomonadota</taxon>
        <taxon>Gammaproteobacteria</taxon>
        <taxon>Enterobacterales</taxon>
        <taxon>Erwiniaceae</taxon>
        <taxon>Erwinia</taxon>
    </lineage>
</organism>
<sequence length="583" mass="65965">MIFRRDNACFFLPALTTLFRPTILNIKGITEAKMILEKIAVSGFRGINKLSLRLEENNVLIGENAWGKSSLLDALTLLLAPGEPYQFCAGDFHFPPGDDPGRERHIQIRFTFREFEAGQRNAARYAEFSDLWQRGEAGSPQLCYQVLGELLADGTVVTRHHFPGEVGKVLEDDGAGRLRTLKRLHPVLRLRDARFNRRMHLEPTQHGDDAGFNTLVEHIDTLTRDLHSRPQNLTDSALRQGLITMQQLLQHYFSLQQPSAASQSGRLSHQMASRRGWRYLDNINRLIAEADSRSRRVILLRMFALLLQVRGAHQLDAQARPLLLVEDPETRLHPIMLAVAWGLLNLLPLQKITTTNSGELLSQVPVEQVCRLVREPERVAAWRVGPGGMSAEESRRIAFHIRFNRPSSLFARCWLLVEGETEVWVMNELARQCGHHFAAEGVKVIEFAQCGLRPLLTFAGRMGIEWHVLTDGDEAGRKYAATARSLLDGEPEQQHLTQLPALDMEHFLYKQGFSEVYHRIARLPSHVPMNLRRIIAKAVHHSSKPELAIAVAMDAAERGTEAVPALLRKMFARVQWLARGKTD</sequence>
<dbReference type="eggNOG" id="COG3593">
    <property type="taxonomic scope" value="Bacteria"/>
</dbReference>
<dbReference type="PANTHER" id="PTHR32182">
    <property type="entry name" value="DNA REPLICATION AND REPAIR PROTEIN RECF"/>
    <property type="match status" value="1"/>
</dbReference>
<evidence type="ECO:0000259" key="1">
    <source>
        <dbReference type="Pfam" id="PF20469"/>
    </source>
</evidence>
<protein>
    <submittedName>
        <fullName evidence="2">Uncharacterized protein ybjD</fullName>
    </submittedName>
</protein>
<name>D4I065_ERWAC</name>
<dbReference type="HOGENOM" id="CLU_034845_0_0_6"/>
<dbReference type="AlphaFoldDB" id="D4I065"/>
<dbReference type="CDD" id="cd01026">
    <property type="entry name" value="TOPRIM_OLD"/>
    <property type="match status" value="1"/>
</dbReference>
<dbReference type="KEGG" id="eam:EAMY_1322"/>
<dbReference type="InterPro" id="IPR022602">
    <property type="entry name" value="DUF2813"/>
</dbReference>